<sequence>MVALGTINEWQPPHGLVTTWTASSAAREAARVAQRSDLPPSFQRNRHLRTARDGSAALRKQPRLMIVAWDMPGICDIAAMTAALNAHVRRHDTYHDWFEYQDDVFVRRTMDPADIDLVPVAFGFMDAEQIRTHALATTPATLEWDCFTFGIVQHRKHFTCYASVDHLHVDGISAGLIFLDICVMYQGLPQAATLTRVASYRHYAARQRAKVDSLTLSSPEIKDWIEFARDVDGNWPGFPLPLGDTSCDSKGDFLTVELLDAAQTKAFDTVCRRAGARFSGGVMACAALAEHELTGTQTYHGFTPFDTRTPGTDTMTVGWFASLVPVTVPIGTGSFPESARAAQRSLDAAKGLADVPFERVLELATPEELGITLSTRPAMMVSYLDIRKIPVAALWETTNFGAYGDNLSHGGVNTWITRHTAKTTVTMSFPDNPVARESAYRYLATLACVFAKAAIARHDGRIPLQIMRIRTGCTLRAVGR</sequence>
<name>A0A1X2EJ51_MYCSZ</name>
<dbReference type="GO" id="GO:0016746">
    <property type="term" value="F:acyltransferase activity"/>
    <property type="evidence" value="ECO:0007669"/>
    <property type="project" value="UniProtKB-KW"/>
</dbReference>
<gene>
    <name evidence="2" type="ORF">AWC27_27985</name>
</gene>
<dbReference type="RefSeq" id="WP_085670899.1">
    <property type="nucleotide sequence ID" value="NZ_LQPW01000082.1"/>
</dbReference>
<reference evidence="2 3" key="1">
    <citation type="submission" date="2016-01" db="EMBL/GenBank/DDBJ databases">
        <title>The new phylogeny of the genus Mycobacterium.</title>
        <authorList>
            <person name="Tarcisio F."/>
            <person name="Conor M."/>
            <person name="Antonella G."/>
            <person name="Elisabetta G."/>
            <person name="Giulia F.S."/>
            <person name="Sara T."/>
            <person name="Anna F."/>
            <person name="Clotilde B."/>
            <person name="Roberto B."/>
            <person name="Veronica D.S."/>
            <person name="Fabio R."/>
            <person name="Monica P."/>
            <person name="Olivier J."/>
            <person name="Enrico T."/>
            <person name="Nicola S."/>
        </authorList>
    </citation>
    <scope>NUCLEOTIDE SEQUENCE [LARGE SCALE GENOMIC DNA]</scope>
    <source>
        <strain evidence="2 3">DSM 44166</strain>
    </source>
</reference>
<dbReference type="OrthoDB" id="9123229at2"/>
<accession>A0A1X2EJ51</accession>
<keyword evidence="2" id="KW-0808">Transferase</keyword>
<dbReference type="Proteomes" id="UP000193317">
    <property type="component" value="Unassembled WGS sequence"/>
</dbReference>
<evidence type="ECO:0000259" key="1">
    <source>
        <dbReference type="Pfam" id="PF00668"/>
    </source>
</evidence>
<dbReference type="Pfam" id="PF00668">
    <property type="entry name" value="Condensation"/>
    <property type="match status" value="1"/>
</dbReference>
<dbReference type="InterPro" id="IPR001242">
    <property type="entry name" value="Condensation_dom"/>
</dbReference>
<dbReference type="SUPFAM" id="SSF52777">
    <property type="entry name" value="CoA-dependent acyltransferases"/>
    <property type="match status" value="2"/>
</dbReference>
<dbReference type="Gene3D" id="3.30.559.30">
    <property type="entry name" value="Nonribosomal peptide synthetase, condensation domain"/>
    <property type="match status" value="1"/>
</dbReference>
<comment type="caution">
    <text evidence="2">The sequence shown here is derived from an EMBL/GenBank/DDBJ whole genome shotgun (WGS) entry which is preliminary data.</text>
</comment>
<organism evidence="2 3">
    <name type="scientific">Mycobacterium szulgai</name>
    <dbReference type="NCBI Taxonomy" id="1787"/>
    <lineage>
        <taxon>Bacteria</taxon>
        <taxon>Bacillati</taxon>
        <taxon>Actinomycetota</taxon>
        <taxon>Actinomycetes</taxon>
        <taxon>Mycobacteriales</taxon>
        <taxon>Mycobacteriaceae</taxon>
        <taxon>Mycobacterium</taxon>
    </lineage>
</organism>
<proteinExistence type="predicted"/>
<keyword evidence="2" id="KW-0012">Acyltransferase</keyword>
<evidence type="ECO:0000313" key="3">
    <source>
        <dbReference type="Proteomes" id="UP000193317"/>
    </source>
</evidence>
<dbReference type="EMBL" id="LQPW01000082">
    <property type="protein sequence ID" value="ORX03578.1"/>
    <property type="molecule type" value="Genomic_DNA"/>
</dbReference>
<evidence type="ECO:0000313" key="2">
    <source>
        <dbReference type="EMBL" id="ORX03578.1"/>
    </source>
</evidence>
<dbReference type="InterPro" id="IPR023213">
    <property type="entry name" value="CAT-like_dom_sf"/>
</dbReference>
<dbReference type="AlphaFoldDB" id="A0A1X2EJ51"/>
<dbReference type="GO" id="GO:0008610">
    <property type="term" value="P:lipid biosynthetic process"/>
    <property type="evidence" value="ECO:0007669"/>
    <property type="project" value="UniProtKB-ARBA"/>
</dbReference>
<feature type="domain" description="Condensation" evidence="1">
    <location>
        <begin position="71"/>
        <end position="362"/>
    </location>
</feature>
<keyword evidence="3" id="KW-1185">Reference proteome</keyword>
<protein>
    <submittedName>
        <fullName evidence="2">Acyltransferase</fullName>
    </submittedName>
</protein>
<dbReference type="Gene3D" id="3.30.559.10">
    <property type="entry name" value="Chloramphenicol acetyltransferase-like domain"/>
    <property type="match status" value="1"/>
</dbReference>